<name>A0A6M3LFK5_9ZZZZ</name>
<reference evidence="1" key="1">
    <citation type="submission" date="2020-03" db="EMBL/GenBank/DDBJ databases">
        <title>The deep terrestrial virosphere.</title>
        <authorList>
            <person name="Holmfeldt K."/>
            <person name="Nilsson E."/>
            <person name="Simone D."/>
            <person name="Lopez-Fernandez M."/>
            <person name="Wu X."/>
            <person name="de Brujin I."/>
            <person name="Lundin D."/>
            <person name="Andersson A."/>
            <person name="Bertilsson S."/>
            <person name="Dopson M."/>
        </authorList>
    </citation>
    <scope>NUCLEOTIDE SEQUENCE</scope>
    <source>
        <strain evidence="1">MM415B04183</strain>
    </source>
</reference>
<protein>
    <submittedName>
        <fullName evidence="1">Uncharacterized protein</fullName>
    </submittedName>
</protein>
<proteinExistence type="predicted"/>
<organism evidence="1">
    <name type="scientific">viral metagenome</name>
    <dbReference type="NCBI Taxonomy" id="1070528"/>
    <lineage>
        <taxon>unclassified sequences</taxon>
        <taxon>metagenomes</taxon>
        <taxon>organismal metagenomes</taxon>
    </lineage>
</organism>
<accession>A0A6M3LFK5</accession>
<evidence type="ECO:0000313" key="1">
    <source>
        <dbReference type="EMBL" id="QJA93570.1"/>
    </source>
</evidence>
<sequence>MKYKTVTELKAEAMEYWQTISIENRIKRADWRGDKMNYTDGTIGMLYYGCGCIYIDKQGKLYTNKPKYNRSKAIARYY</sequence>
<gene>
    <name evidence="1" type="ORF">MM415B04183_0003</name>
</gene>
<dbReference type="EMBL" id="MT143160">
    <property type="protein sequence ID" value="QJA93570.1"/>
    <property type="molecule type" value="Genomic_DNA"/>
</dbReference>
<dbReference type="AlphaFoldDB" id="A0A6M3LFK5"/>